<feature type="region of interest" description="Disordered" evidence="1">
    <location>
        <begin position="304"/>
        <end position="324"/>
    </location>
</feature>
<feature type="compositionally biased region" description="Low complexity" evidence="1">
    <location>
        <begin position="473"/>
        <end position="503"/>
    </location>
</feature>
<dbReference type="Proteomes" id="UP000286716">
    <property type="component" value="Unassembled WGS sequence"/>
</dbReference>
<feature type="compositionally biased region" description="Polar residues" evidence="1">
    <location>
        <begin position="446"/>
        <end position="467"/>
    </location>
</feature>
<name>A0A428X677_AMYBA</name>
<comment type="caution">
    <text evidence="3">The sequence shown here is derived from an EMBL/GenBank/DDBJ whole genome shotgun (WGS) entry which is preliminary data.</text>
</comment>
<evidence type="ECO:0000256" key="2">
    <source>
        <dbReference type="SAM" id="SignalP"/>
    </source>
</evidence>
<organism evidence="3 4">
    <name type="scientific">Amycolatopsis balhimycina DSM 5908</name>
    <dbReference type="NCBI Taxonomy" id="1081091"/>
    <lineage>
        <taxon>Bacteria</taxon>
        <taxon>Bacillati</taxon>
        <taxon>Actinomycetota</taxon>
        <taxon>Actinomycetes</taxon>
        <taxon>Pseudonocardiales</taxon>
        <taxon>Pseudonocardiaceae</taxon>
        <taxon>Amycolatopsis</taxon>
    </lineage>
</organism>
<feature type="compositionally biased region" description="Gly residues" evidence="1">
    <location>
        <begin position="504"/>
        <end position="525"/>
    </location>
</feature>
<feature type="signal peptide" evidence="2">
    <location>
        <begin position="1"/>
        <end position="46"/>
    </location>
</feature>
<accession>A0A428X677</accession>
<feature type="region of interest" description="Disordered" evidence="1">
    <location>
        <begin position="44"/>
        <end position="119"/>
    </location>
</feature>
<protein>
    <submittedName>
        <fullName evidence="3">Uncharacterized protein</fullName>
    </submittedName>
</protein>
<gene>
    <name evidence="3" type="ORF">DMA12_01330</name>
</gene>
<dbReference type="AlphaFoldDB" id="A0A428X677"/>
<evidence type="ECO:0000256" key="1">
    <source>
        <dbReference type="SAM" id="MobiDB-lite"/>
    </source>
</evidence>
<feature type="region of interest" description="Disordered" evidence="1">
    <location>
        <begin position="354"/>
        <end position="556"/>
    </location>
</feature>
<keyword evidence="4" id="KW-1185">Reference proteome</keyword>
<reference evidence="3 4" key="1">
    <citation type="submission" date="2018-05" db="EMBL/GenBank/DDBJ databases">
        <title>Evolution of GPA BGCs.</title>
        <authorList>
            <person name="Waglechner N."/>
            <person name="Wright G.D."/>
        </authorList>
    </citation>
    <scope>NUCLEOTIDE SEQUENCE [LARGE SCALE GENOMIC DNA]</scope>
    <source>
        <strain evidence="3 4">DSM 5908</strain>
    </source>
</reference>
<feature type="compositionally biased region" description="Gly residues" evidence="1">
    <location>
        <begin position="535"/>
        <end position="556"/>
    </location>
</feature>
<feature type="chain" id="PRO_5019147763" evidence="2">
    <location>
        <begin position="47"/>
        <end position="556"/>
    </location>
</feature>
<sequence length="556" mass="56849">MKAMNGALKEWFHALRGLHRGRIRRGAAAAAAVTLAAGMTAAPAHAALPDPSSGNQPQAGPQREGVQVAQSGGFARPVPRPGPAPIPPEQQSPFDPAQPARPGRVRAPEVGPPPPEGLIQLTPGAEELLRAAEDVNNYKEFTQEQQDAALALARLRQQLMDRPIVRSFPEAEFFESVPPGPRNEGPSLLPSEQRQATNRQLAKDGVTEPVGYLNPYDTWRAIGPAKEAADRLAGDRQWLGDQLRASRLPADTRNKYQVALNDVLSRINQAETQDERNALIDQFNSLKDDFNRAELTYRDDNDLFGEEGRQVPRNLDPGLPEPAPENLREARAALEAREQQEALAAARENALAPGVMDGGGVNTGAPDTDPGPVGGDPAKALAAARENALAPGVMDGGGVNTGAPDTDPGPVGGNGQDDPTGAVNQGPVTETEPNQADDTPGDDSQTDPGVESTSSVDNQNGTDTSPDTDPGASKSSSESESSVDSDAGGTGTAAEGSDSAGDDSAGGGDSGDSGSDGGGSTGYGGSDSSSDGSSSSGGEGGSSSSGGDGGSSGGGE</sequence>
<feature type="compositionally biased region" description="Pro residues" evidence="1">
    <location>
        <begin position="78"/>
        <end position="90"/>
    </location>
</feature>
<keyword evidence="2" id="KW-0732">Signal</keyword>
<evidence type="ECO:0000313" key="3">
    <source>
        <dbReference type="EMBL" id="RSM50816.1"/>
    </source>
</evidence>
<dbReference type="EMBL" id="QHHU01000001">
    <property type="protein sequence ID" value="RSM50816.1"/>
    <property type="molecule type" value="Genomic_DNA"/>
</dbReference>
<feature type="compositionally biased region" description="Polar residues" evidence="1">
    <location>
        <begin position="422"/>
        <end position="438"/>
    </location>
</feature>
<proteinExistence type="predicted"/>
<feature type="region of interest" description="Disordered" evidence="1">
    <location>
        <begin position="175"/>
        <end position="197"/>
    </location>
</feature>
<feature type="compositionally biased region" description="Low complexity" evidence="1">
    <location>
        <begin position="363"/>
        <end position="390"/>
    </location>
</feature>
<evidence type="ECO:0000313" key="4">
    <source>
        <dbReference type="Proteomes" id="UP000286716"/>
    </source>
</evidence>